<organism evidence="1 2">
    <name type="scientific">Arthrobacter burdickii</name>
    <dbReference type="NCBI Taxonomy" id="3035920"/>
    <lineage>
        <taxon>Bacteria</taxon>
        <taxon>Bacillati</taxon>
        <taxon>Actinomycetota</taxon>
        <taxon>Actinomycetes</taxon>
        <taxon>Micrococcales</taxon>
        <taxon>Micrococcaceae</taxon>
        <taxon>Arthrobacter</taxon>
    </lineage>
</organism>
<reference evidence="1" key="1">
    <citation type="submission" date="2023-06" db="EMBL/GenBank/DDBJ databases">
        <title>MT1 and MT2 Draft Genomes of Novel Species.</title>
        <authorList>
            <person name="Venkateswaran K."/>
        </authorList>
    </citation>
    <scope>NUCLEOTIDE SEQUENCE</scope>
    <source>
        <strain evidence="1">IIF3SC-B10</strain>
    </source>
</reference>
<dbReference type="Proteomes" id="UP001174209">
    <property type="component" value="Unassembled WGS sequence"/>
</dbReference>
<name>A0ABT8JWQ0_9MICC</name>
<protein>
    <submittedName>
        <fullName evidence="1">Uncharacterized protein</fullName>
    </submittedName>
</protein>
<sequence length="117" mass="12838">MAGEVFIGAEVAESFLDAGAVPPLQVLVQPGMEVLDGVWLLNPEPFLFEVAENPSMEALSSQVPLRDIDSVSPASRSVFCQSRCRYWNPWHTTASHHATIAPSIFLLPFFHGKSTKL</sequence>
<evidence type="ECO:0000313" key="2">
    <source>
        <dbReference type="Proteomes" id="UP001174209"/>
    </source>
</evidence>
<comment type="caution">
    <text evidence="1">The sequence shown here is derived from an EMBL/GenBank/DDBJ whole genome shotgun (WGS) entry which is preliminary data.</text>
</comment>
<gene>
    <name evidence="1" type="ORF">P5G52_01900</name>
</gene>
<keyword evidence="2" id="KW-1185">Reference proteome</keyword>
<dbReference type="EMBL" id="JAROCG010000001">
    <property type="protein sequence ID" value="MDN4609611.1"/>
    <property type="molecule type" value="Genomic_DNA"/>
</dbReference>
<accession>A0ABT8JWQ0</accession>
<evidence type="ECO:0000313" key="1">
    <source>
        <dbReference type="EMBL" id="MDN4609611.1"/>
    </source>
</evidence>
<proteinExistence type="predicted"/>